<evidence type="ECO:0000313" key="5">
    <source>
        <dbReference type="EMBL" id="CAF1314670.1"/>
    </source>
</evidence>
<dbReference type="Pfam" id="PF00501">
    <property type="entry name" value="AMP-binding"/>
    <property type="match status" value="1"/>
</dbReference>
<keyword evidence="1" id="KW-0596">Phosphopantetheine</keyword>
<protein>
    <submittedName>
        <fullName evidence="5">Uncharacterized protein</fullName>
    </submittedName>
</protein>
<dbReference type="InterPro" id="IPR000873">
    <property type="entry name" value="AMP-dep_synth/lig_dom"/>
</dbReference>
<dbReference type="InterPro" id="IPR001242">
    <property type="entry name" value="Condensation_dom"/>
</dbReference>
<dbReference type="Gene3D" id="3.30.559.10">
    <property type="entry name" value="Chloramphenicol acetyltransferase-like domain"/>
    <property type="match status" value="2"/>
</dbReference>
<dbReference type="PROSITE" id="PS50075">
    <property type="entry name" value="CARRIER"/>
    <property type="match status" value="1"/>
</dbReference>
<evidence type="ECO:0000256" key="2">
    <source>
        <dbReference type="ARBA" id="ARBA00022553"/>
    </source>
</evidence>
<keyword evidence="6" id="KW-1185">Reference proteome</keyword>
<dbReference type="Gene3D" id="3.80.10.10">
    <property type="entry name" value="Ribonuclease Inhibitor"/>
    <property type="match status" value="1"/>
</dbReference>
<dbReference type="GO" id="GO:0031177">
    <property type="term" value="F:phosphopantetheine binding"/>
    <property type="evidence" value="ECO:0007669"/>
    <property type="project" value="TreeGrafter"/>
</dbReference>
<evidence type="ECO:0000259" key="3">
    <source>
        <dbReference type="PROSITE" id="PS50075"/>
    </source>
</evidence>
<feature type="domain" description="F-box" evidence="4">
    <location>
        <begin position="1631"/>
        <end position="1678"/>
    </location>
</feature>
<evidence type="ECO:0000256" key="1">
    <source>
        <dbReference type="ARBA" id="ARBA00022450"/>
    </source>
</evidence>
<dbReference type="Gene3D" id="3.40.50.12780">
    <property type="entry name" value="N-terminal domain of ligase-like"/>
    <property type="match status" value="1"/>
</dbReference>
<dbReference type="InterPro" id="IPR036736">
    <property type="entry name" value="ACP-like_sf"/>
</dbReference>
<dbReference type="SUPFAM" id="SSF52058">
    <property type="entry name" value="L domain-like"/>
    <property type="match status" value="1"/>
</dbReference>
<accession>A0A815EQE9</accession>
<dbReference type="InterPro" id="IPR010071">
    <property type="entry name" value="AA_adenyl_dom"/>
</dbReference>
<dbReference type="InterPro" id="IPR001810">
    <property type="entry name" value="F-box_dom"/>
</dbReference>
<dbReference type="Gene3D" id="1.10.1200.10">
    <property type="entry name" value="ACP-like"/>
    <property type="match status" value="1"/>
</dbReference>
<dbReference type="CDD" id="cd05930">
    <property type="entry name" value="A_NRPS"/>
    <property type="match status" value="1"/>
</dbReference>
<dbReference type="InterPro" id="IPR023213">
    <property type="entry name" value="CAT-like_dom_sf"/>
</dbReference>
<name>A0A815EQE9_ADIRI</name>
<dbReference type="InterPro" id="IPR042099">
    <property type="entry name" value="ANL_N_sf"/>
</dbReference>
<dbReference type="InterPro" id="IPR032675">
    <property type="entry name" value="LRR_dom_sf"/>
</dbReference>
<dbReference type="PANTHER" id="PTHR45527:SF1">
    <property type="entry name" value="FATTY ACID SYNTHASE"/>
    <property type="match status" value="1"/>
</dbReference>
<dbReference type="Pfam" id="PF00668">
    <property type="entry name" value="Condensation"/>
    <property type="match status" value="2"/>
</dbReference>
<dbReference type="SUPFAM" id="SSF56801">
    <property type="entry name" value="Acetyl-CoA synthetase-like"/>
    <property type="match status" value="1"/>
</dbReference>
<dbReference type="InterPro" id="IPR009081">
    <property type="entry name" value="PP-bd_ACP"/>
</dbReference>
<evidence type="ECO:0000313" key="6">
    <source>
        <dbReference type="Proteomes" id="UP000663828"/>
    </source>
</evidence>
<comment type="caution">
    <text evidence="5">The sequence shown here is derived from an EMBL/GenBank/DDBJ whole genome shotgun (WGS) entry which is preliminary data.</text>
</comment>
<organism evidence="5 6">
    <name type="scientific">Adineta ricciae</name>
    <name type="common">Rotifer</name>
    <dbReference type="NCBI Taxonomy" id="249248"/>
    <lineage>
        <taxon>Eukaryota</taxon>
        <taxon>Metazoa</taxon>
        <taxon>Spiralia</taxon>
        <taxon>Gnathifera</taxon>
        <taxon>Rotifera</taxon>
        <taxon>Eurotatoria</taxon>
        <taxon>Bdelloidea</taxon>
        <taxon>Adinetida</taxon>
        <taxon>Adinetidae</taxon>
        <taxon>Adineta</taxon>
    </lineage>
</organism>
<reference evidence="5" key="1">
    <citation type="submission" date="2021-02" db="EMBL/GenBank/DDBJ databases">
        <authorList>
            <person name="Nowell W R."/>
        </authorList>
    </citation>
    <scope>NUCLEOTIDE SEQUENCE</scope>
</reference>
<dbReference type="EMBL" id="CAJNOR010002584">
    <property type="protein sequence ID" value="CAF1314670.1"/>
    <property type="molecule type" value="Genomic_DNA"/>
</dbReference>
<dbReference type="InterPro" id="IPR020845">
    <property type="entry name" value="AMP-binding_CS"/>
</dbReference>
<proteinExistence type="predicted"/>
<dbReference type="Proteomes" id="UP000663828">
    <property type="component" value="Unassembled WGS sequence"/>
</dbReference>
<dbReference type="Gene3D" id="3.30.559.30">
    <property type="entry name" value="Nonribosomal peptide synthetase, condensation domain"/>
    <property type="match status" value="2"/>
</dbReference>
<dbReference type="GO" id="GO:0043041">
    <property type="term" value="P:amino acid activation for nonribosomal peptide biosynthetic process"/>
    <property type="evidence" value="ECO:0007669"/>
    <property type="project" value="TreeGrafter"/>
</dbReference>
<dbReference type="GO" id="GO:0005737">
    <property type="term" value="C:cytoplasm"/>
    <property type="evidence" value="ECO:0007669"/>
    <property type="project" value="TreeGrafter"/>
</dbReference>
<dbReference type="GO" id="GO:0044550">
    <property type="term" value="P:secondary metabolite biosynthetic process"/>
    <property type="evidence" value="ECO:0007669"/>
    <property type="project" value="TreeGrafter"/>
</dbReference>
<dbReference type="NCBIfam" id="TIGR01733">
    <property type="entry name" value="AA-adenyl-dom"/>
    <property type="match status" value="1"/>
</dbReference>
<dbReference type="InterPro" id="IPR045851">
    <property type="entry name" value="AMP-bd_C_sf"/>
</dbReference>
<dbReference type="GO" id="GO:0003824">
    <property type="term" value="F:catalytic activity"/>
    <property type="evidence" value="ECO:0007669"/>
    <property type="project" value="InterPro"/>
</dbReference>
<dbReference type="Pfam" id="PF00550">
    <property type="entry name" value="PP-binding"/>
    <property type="match status" value="1"/>
</dbReference>
<dbReference type="SUPFAM" id="SSF52777">
    <property type="entry name" value="CoA-dependent acyltransferases"/>
    <property type="match status" value="4"/>
</dbReference>
<dbReference type="Gene3D" id="3.30.300.30">
    <property type="match status" value="1"/>
</dbReference>
<feature type="domain" description="Carrier" evidence="3">
    <location>
        <begin position="945"/>
        <end position="1021"/>
    </location>
</feature>
<keyword evidence="2" id="KW-0597">Phosphoprotein</keyword>
<evidence type="ECO:0000259" key="4">
    <source>
        <dbReference type="PROSITE" id="PS50181"/>
    </source>
</evidence>
<dbReference type="PROSITE" id="PS00455">
    <property type="entry name" value="AMP_BINDING"/>
    <property type="match status" value="1"/>
</dbReference>
<dbReference type="PROSITE" id="PS50181">
    <property type="entry name" value="FBOX"/>
    <property type="match status" value="1"/>
</dbReference>
<dbReference type="PANTHER" id="PTHR45527">
    <property type="entry name" value="NONRIBOSOMAL PEPTIDE SYNTHETASE"/>
    <property type="match status" value="1"/>
</dbReference>
<sequence length="2233" mass="256674">MPLSLNRLKRALHAIIHKHKILRTRLVYDESEGVLQQEILPSVPLEVHLTSVANGKALEKILYDEETNPVLFSVSEGRVFRCHAIRRCLAIDEDLLNPSDIVIFNFHHAAFDGVSVDLFFHDLRTAYTNDTSLQHCEFDYIDYSVHEKEINMDDATIFWKQHLNGLTNILLPLPYDRFPTDNITRSGLGITFEFQLTQHLTDRILTLLTDYEVTLFQLGLAIFYVFLFQLTQHEDLCILTTTANRYRAQLEHIIGVFVNTLPNRLIIEPHSTFLSHLQCVKDLTLCTIPHAHLPFQNITSKTGISIFQTLFDVEIQQDNEISLDSNIHLHPFISAMTTDAQRVAKFDLSCSLHHNVQTRSIIVTLNGSSDLFEISTIELMAHRYECLLEQLLFSSTTKSISEYSLLLPHEHELLYHLNNDQQLLLPSTLLPIHEQFACRVVQHPQKLAVILDDQSLTYAELFHSSQLLARHLIDHCQVERGDIVGQCVERSIEMAIGIMAILFSGASYLPLSPHEPFERLQLLTDLTRPRCVLTHSTTDHLIPKNKVSVENIIKGDFESSTDVNVLMDDIAFLIFTSGSTGTPKVVPISHRNFTYMVHSHNQLLSNRENDVIIQMGSCSFDEHVDEYLGSYICGATLVLLRPHGNLDTYYLCQTIVKNQITMIDFVPTSLSVLSDYLNRNGDPEISNCLATLKLITVGGEQLQRKAASSLFRYLPKSCCLANIYAPAECTISALAYRMQATDSIIPEIVPIGRCLPGRKVLVLDNYGQQVLPDGRHIGEIFLGGVGIFSGYLDDPQASERVLVQIPNVDGVFYRTGDLARITSDGQLVFVGRKDFQVKLRGQRIELGEIETVIMLYSLDITNCVVVKVTHENLEHIVAYVETKIHLNTNILRDECSKHLPLYMVPSLFVLVDNFPLNLNGKLDRKALPCPDFSLLSSDMTESDEQHRSDLERHIASIWCRVLGLKHIPTINISFFKLGGHSLLLMKLHHNYQTQFRQSIDISLLFRSTTIADHARLIEERQVILHLPWIPLNIIEGPASYAQTSIWLAEHTRFIDWPQLAPVFNMNMIFQIDAGQLSIDRCLQALNSVVSKHWIFRTRLMFDVKHGILRQSIHNAITYPMRVSTVHDEQQQKKILREEMWTPFDTENNGVFRCHFIRYDHGDNKDILLTNDLLLFNFHHGSFDGQAIDLFLDELKLAYAGEELQTPCLQYIDYSVHERTLLMSEACTYWKELLCDYAWDRQLNLGSTKQSLSARRTGQGELLSITIPLEIARSMVMCANELNVTLFQLGLTCYYLFLAQLSAHNRDACVGVIHQNRYRPELVSMIGMFVNILPCRIVNADLDKLSFIELVYKVQKAFLTSVQHAHLPYDKLIDLHRVPNSHLQFPYLQTIFSVDTTLIDYTNMDDIMFGDSCRISTYKKPIKDIDVGYKFDLDVSFSFDKHAMTIDCVWGYMSDVFERETIEQHANSLVKLLTQLFGSNRTDQLHLPLNEIITLNTNETNETNQEVSIPCSIPIIDISQQQTELMKSIQVVFSRILDCTTDDIDVNKSFFEQGEWSPLHNTMPFQTVIGAWEHPDQIWLHLGFSEAAQFIQNQMMISDEHIQFDFNSTTPIELNTNKKQNCLSEYIAMNQISSFNQLPTELLHILFQYLRTEEILHSFLNLNNRIDSILNSHSTYRVNLRSIGKSHFHLICKSIRPEQIISLRLSDDIDTPNQSILFLSYFPIDQFTNLRSISLIHIEFKSLHEIFSKLHNLTRLRSLSFNHPKAVAAELNQWRSTLRHFYTRILPQLEYLSTNCIDCVESIPCSNLRRLDFGGNSCENIKSIVQHAPQLQSITFHGNGFGVFRHIQPCYSLRRFSLTKDRQAFDLILIVTLLSIDTIEHTLRNFPNLTHFDIESTHGMNDASMINGHWWQTITQSLTSFNFLFSTIGGITDETLDSFRTPFWLEEKCWFVVGFCNYLCTLTGSAFNLSYFEINHESPIYSTIPNNEIVHEYQFANLPRLISIKKLRLSWKKSLQSLSTIVDLKQIECLIISPSSFHILKDVQYLLPRLHTLEFKHDDNSSFWFDLFNRIQLIQLKQIRTLRFDFSPYPQEEIYNLSKLSYLFPCVEHIYSWPITSTTDMVDNLNQFKQVSSISFDLTDSTVLFSKTRFNPDVIANEIKQLAKYSSVTCQIGFTGRNNDTPQSIHLWLGEQSSNIFFRDRPSMFEYFSEKISQILITPRNIAQAIVDSTSMFF</sequence>
<gene>
    <name evidence="5" type="ORF">XAT740_LOCUS29576</name>
</gene>
<dbReference type="SUPFAM" id="SSF47336">
    <property type="entry name" value="ACP-like"/>
    <property type="match status" value="1"/>
</dbReference>